<dbReference type="GO" id="GO:0016746">
    <property type="term" value="F:acyltransferase activity"/>
    <property type="evidence" value="ECO:0007669"/>
    <property type="project" value="UniProtKB-KW"/>
</dbReference>
<sequence length="166" mass="18112">MQPIRTSRLILREFTLDDTAVVLGVLNDPDFIRFVTDRGVRSVAQARAYLSEGPLASYARHGHGLWCVERLEDGLALGMCGLIRRDNMPHVDLGYALLQHARGQGYAREAAQACLAHGRDVLQLDRVVAYIDPANSASARVLESLGMRFGGMVAFPGVAGDTALYE</sequence>
<reference evidence="3" key="1">
    <citation type="journal article" date="2019" name="Int. J. Syst. Evol. Microbiol.">
        <title>The Global Catalogue of Microorganisms (GCM) 10K type strain sequencing project: providing services to taxonomists for standard genome sequencing and annotation.</title>
        <authorList>
            <consortium name="The Broad Institute Genomics Platform"/>
            <consortium name="The Broad Institute Genome Sequencing Center for Infectious Disease"/>
            <person name="Wu L."/>
            <person name="Ma J."/>
        </authorList>
    </citation>
    <scope>NUCLEOTIDE SEQUENCE [LARGE SCALE GENOMIC DNA]</scope>
    <source>
        <strain evidence="3">KCTC 42195</strain>
    </source>
</reference>
<evidence type="ECO:0000313" key="3">
    <source>
        <dbReference type="Proteomes" id="UP001595636"/>
    </source>
</evidence>
<dbReference type="RefSeq" id="WP_390280313.1">
    <property type="nucleotide sequence ID" value="NZ_JBHRYH010000040.1"/>
</dbReference>
<dbReference type="InterPro" id="IPR051531">
    <property type="entry name" value="N-acetyltransferase"/>
</dbReference>
<dbReference type="SUPFAM" id="SSF55729">
    <property type="entry name" value="Acyl-CoA N-acyltransferases (Nat)"/>
    <property type="match status" value="1"/>
</dbReference>
<evidence type="ECO:0000313" key="2">
    <source>
        <dbReference type="EMBL" id="MFC3627058.1"/>
    </source>
</evidence>
<keyword evidence="2" id="KW-0808">Transferase</keyword>
<gene>
    <name evidence="2" type="ORF">ACFOKJ_13145</name>
</gene>
<proteinExistence type="predicted"/>
<keyword evidence="3" id="KW-1185">Reference proteome</keyword>
<accession>A0ABV7TWE0</accession>
<dbReference type="InterPro" id="IPR016181">
    <property type="entry name" value="Acyl_CoA_acyltransferase"/>
</dbReference>
<keyword evidence="2" id="KW-0012">Acyltransferase</keyword>
<feature type="domain" description="N-acetyltransferase" evidence="1">
    <location>
        <begin position="9"/>
        <end position="166"/>
    </location>
</feature>
<evidence type="ECO:0000259" key="1">
    <source>
        <dbReference type="PROSITE" id="PS51186"/>
    </source>
</evidence>
<dbReference type="InterPro" id="IPR000182">
    <property type="entry name" value="GNAT_dom"/>
</dbReference>
<organism evidence="2 3">
    <name type="scientific">Vogesella amnigena</name>
    <dbReference type="NCBI Taxonomy" id="1507449"/>
    <lineage>
        <taxon>Bacteria</taxon>
        <taxon>Pseudomonadati</taxon>
        <taxon>Pseudomonadota</taxon>
        <taxon>Betaproteobacteria</taxon>
        <taxon>Neisseriales</taxon>
        <taxon>Chromobacteriaceae</taxon>
        <taxon>Vogesella</taxon>
    </lineage>
</organism>
<protein>
    <submittedName>
        <fullName evidence="2">GNAT family N-acetyltransferase</fullName>
        <ecNumber evidence="2">2.3.-.-</ecNumber>
    </submittedName>
</protein>
<dbReference type="PANTHER" id="PTHR43792:SF1">
    <property type="entry name" value="N-ACETYLTRANSFERASE DOMAIN-CONTAINING PROTEIN"/>
    <property type="match status" value="1"/>
</dbReference>
<name>A0ABV7TWE0_9NEIS</name>
<dbReference type="PROSITE" id="PS51186">
    <property type="entry name" value="GNAT"/>
    <property type="match status" value="1"/>
</dbReference>
<dbReference type="Pfam" id="PF13302">
    <property type="entry name" value="Acetyltransf_3"/>
    <property type="match status" value="1"/>
</dbReference>
<comment type="caution">
    <text evidence="2">The sequence shown here is derived from an EMBL/GenBank/DDBJ whole genome shotgun (WGS) entry which is preliminary data.</text>
</comment>
<dbReference type="EC" id="2.3.-.-" evidence="2"/>
<dbReference type="Gene3D" id="3.40.630.30">
    <property type="match status" value="1"/>
</dbReference>
<dbReference type="Proteomes" id="UP001595636">
    <property type="component" value="Unassembled WGS sequence"/>
</dbReference>
<dbReference type="EMBL" id="JBHRYH010000040">
    <property type="protein sequence ID" value="MFC3627058.1"/>
    <property type="molecule type" value="Genomic_DNA"/>
</dbReference>
<dbReference type="PANTHER" id="PTHR43792">
    <property type="entry name" value="GNAT FAMILY, PUTATIVE (AFU_ORTHOLOGUE AFUA_3G00765)-RELATED-RELATED"/>
    <property type="match status" value="1"/>
</dbReference>